<protein>
    <submittedName>
        <fullName evidence="2">Uncharacterized protein</fullName>
    </submittedName>
</protein>
<feature type="region of interest" description="Disordered" evidence="1">
    <location>
        <begin position="1"/>
        <end position="21"/>
    </location>
</feature>
<dbReference type="Proteomes" id="UP000327493">
    <property type="component" value="Chromosome 1"/>
</dbReference>
<sequence length="203" mass="22381">MGNHAAACLSGRDRGSAGTGQSGQAVFGSLFGGTAIKRPRYCATQQGARHPRWKPHGLVPAYQAVNKKRWDTAAEPGAPIPFPHSPALQKQIRHREKCPGDRARYQKAEGARRVDAAFKGGISSILIRINCNGDEEGRRGRSTCCRRNSKRIRGGEMGQQMEGRLAKIPHIVPCLLSHHWRGPTTKLNFGFTTRHISLNKRQT</sequence>
<gene>
    <name evidence="2" type="ORF">FQN60_010829</name>
</gene>
<evidence type="ECO:0000256" key="1">
    <source>
        <dbReference type="SAM" id="MobiDB-lite"/>
    </source>
</evidence>
<accession>A0A5J5DQX6</accession>
<organism evidence="2 3">
    <name type="scientific">Etheostoma spectabile</name>
    <name type="common">orangethroat darter</name>
    <dbReference type="NCBI Taxonomy" id="54343"/>
    <lineage>
        <taxon>Eukaryota</taxon>
        <taxon>Metazoa</taxon>
        <taxon>Chordata</taxon>
        <taxon>Craniata</taxon>
        <taxon>Vertebrata</taxon>
        <taxon>Euteleostomi</taxon>
        <taxon>Actinopterygii</taxon>
        <taxon>Neopterygii</taxon>
        <taxon>Teleostei</taxon>
        <taxon>Neoteleostei</taxon>
        <taxon>Acanthomorphata</taxon>
        <taxon>Eupercaria</taxon>
        <taxon>Perciformes</taxon>
        <taxon>Percoidei</taxon>
        <taxon>Percidae</taxon>
        <taxon>Etheostomatinae</taxon>
        <taxon>Etheostoma</taxon>
    </lineage>
</organism>
<reference evidence="2 3" key="1">
    <citation type="submission" date="2019-08" db="EMBL/GenBank/DDBJ databases">
        <title>A chromosome-level genome assembly, high-density linkage maps, and genome scans reveal the genomic architecture of hybrid incompatibilities underlying speciation via character displacement in darters (Percidae: Etheostominae).</title>
        <authorList>
            <person name="Moran R.L."/>
            <person name="Catchen J.M."/>
            <person name="Fuller R.C."/>
        </authorList>
    </citation>
    <scope>NUCLEOTIDE SEQUENCE [LARGE SCALE GENOMIC DNA]</scope>
    <source>
        <strain evidence="2">EspeVRDwgs_2016</strain>
        <tissue evidence="2">Muscle</tissue>
    </source>
</reference>
<name>A0A5J5DQX6_9PERO</name>
<evidence type="ECO:0000313" key="3">
    <source>
        <dbReference type="Proteomes" id="UP000327493"/>
    </source>
</evidence>
<dbReference type="EMBL" id="VOFY01000001">
    <property type="protein sequence ID" value="KAA8595538.1"/>
    <property type="molecule type" value="Genomic_DNA"/>
</dbReference>
<comment type="caution">
    <text evidence="2">The sequence shown here is derived from an EMBL/GenBank/DDBJ whole genome shotgun (WGS) entry which is preliminary data.</text>
</comment>
<evidence type="ECO:0000313" key="2">
    <source>
        <dbReference type="EMBL" id="KAA8595538.1"/>
    </source>
</evidence>
<dbReference type="AlphaFoldDB" id="A0A5J5DQX6"/>
<proteinExistence type="predicted"/>
<keyword evidence="3" id="KW-1185">Reference proteome</keyword>